<accession>A0A1G2B801</accession>
<dbReference type="AlphaFoldDB" id="A0A1G2B801"/>
<dbReference type="Proteomes" id="UP000176952">
    <property type="component" value="Unassembled WGS sequence"/>
</dbReference>
<comment type="caution">
    <text evidence="1">The sequence shown here is derived from an EMBL/GenBank/DDBJ whole genome shotgun (WGS) entry which is preliminary data.</text>
</comment>
<evidence type="ECO:0000313" key="2">
    <source>
        <dbReference type="Proteomes" id="UP000176952"/>
    </source>
</evidence>
<protein>
    <submittedName>
        <fullName evidence="1">Uncharacterized protein</fullName>
    </submittedName>
</protein>
<reference evidence="1 2" key="1">
    <citation type="journal article" date="2016" name="Nat. Commun.">
        <title>Thousands of microbial genomes shed light on interconnected biogeochemical processes in an aquifer system.</title>
        <authorList>
            <person name="Anantharaman K."/>
            <person name="Brown C.T."/>
            <person name="Hug L.A."/>
            <person name="Sharon I."/>
            <person name="Castelle C.J."/>
            <person name="Probst A.J."/>
            <person name="Thomas B.C."/>
            <person name="Singh A."/>
            <person name="Wilkins M.J."/>
            <person name="Karaoz U."/>
            <person name="Brodie E.L."/>
            <person name="Williams K.H."/>
            <person name="Hubbard S.S."/>
            <person name="Banfield J.F."/>
        </authorList>
    </citation>
    <scope>NUCLEOTIDE SEQUENCE [LARGE SCALE GENOMIC DNA]</scope>
</reference>
<evidence type="ECO:0000313" key="1">
    <source>
        <dbReference type="EMBL" id="OGY85125.1"/>
    </source>
</evidence>
<organism evidence="1 2">
    <name type="scientific">Candidatus Kerfeldbacteria bacterium RIFCSPHIGHO2_12_FULL_48_17</name>
    <dbReference type="NCBI Taxonomy" id="1798542"/>
    <lineage>
        <taxon>Bacteria</taxon>
        <taxon>Candidatus Kerfeldiibacteriota</taxon>
    </lineage>
</organism>
<gene>
    <name evidence="1" type="ORF">A3F54_04330</name>
</gene>
<proteinExistence type="predicted"/>
<name>A0A1G2B801_9BACT</name>
<sequence length="201" mass="22584">MGAWKNTSINAHPEDLSTHIADFLNEEDIQPGEFITLKVNTETIDIVYYDPRASRQSVENAAKEKVAKEKADYAAALAEQSILTETMHKLSSLPTAIVEYIDVALRRGQKMITKDRFELKNKQFLAKVDDLSGRPSGVGVYVTMHTEATWTIPLKLVTLFENPKSTVEIYKAQGGKEHEYIVRIMDPEGNMILSSVVNKKN</sequence>
<dbReference type="EMBL" id="MHKD01000004">
    <property type="protein sequence ID" value="OGY85125.1"/>
    <property type="molecule type" value="Genomic_DNA"/>
</dbReference>